<feature type="compositionally biased region" description="Low complexity" evidence="13">
    <location>
        <begin position="67"/>
        <end position="77"/>
    </location>
</feature>
<accession>A0A0B6Y640</accession>
<dbReference type="Pfam" id="PF01130">
    <property type="entry name" value="CD36"/>
    <property type="match status" value="1"/>
</dbReference>
<evidence type="ECO:0000256" key="4">
    <source>
        <dbReference type="ARBA" id="ARBA00022475"/>
    </source>
</evidence>
<keyword evidence="8" id="KW-1015">Disulfide bond</keyword>
<dbReference type="GO" id="GO:0005737">
    <property type="term" value="C:cytoplasm"/>
    <property type="evidence" value="ECO:0007669"/>
    <property type="project" value="TreeGrafter"/>
</dbReference>
<evidence type="ECO:0000256" key="3">
    <source>
        <dbReference type="ARBA" id="ARBA00010532"/>
    </source>
</evidence>
<keyword evidence="9" id="KW-0675">Receptor</keyword>
<comment type="subcellular location">
    <subcellularLocation>
        <location evidence="2">Cell membrane</location>
        <topology evidence="2">Multi-pass membrane protein</topology>
    </subcellularLocation>
    <subcellularLocation>
        <location evidence="1">Membrane</location>
        <location evidence="1">Caveola</location>
        <topology evidence="1">Multi-pass membrane protein</topology>
    </subcellularLocation>
</comment>
<dbReference type="PANTHER" id="PTHR11923:SF110">
    <property type="entry name" value="SCAVENGER RECEPTOR CLASS B MEMBER 1"/>
    <property type="match status" value="1"/>
</dbReference>
<feature type="transmembrane region" description="Helical" evidence="14">
    <location>
        <begin position="119"/>
        <end position="139"/>
    </location>
</feature>
<dbReference type="AlphaFoldDB" id="A0A0B6Y640"/>
<protein>
    <recommendedName>
        <fullName evidence="11">Scavenger receptor class B member 1</fullName>
    </recommendedName>
    <alternativeName>
        <fullName evidence="12">SR-BI</fullName>
    </alternativeName>
</protein>
<dbReference type="GO" id="GO:0005044">
    <property type="term" value="F:scavenger receptor activity"/>
    <property type="evidence" value="ECO:0007669"/>
    <property type="project" value="TreeGrafter"/>
</dbReference>
<keyword evidence="4" id="KW-1003">Cell membrane</keyword>
<dbReference type="GO" id="GO:0005901">
    <property type="term" value="C:caveola"/>
    <property type="evidence" value="ECO:0007669"/>
    <property type="project" value="UniProtKB-SubCell"/>
</dbReference>
<sequence length="241" mass="27768">INGLQISTTTKFQAIPLNITNMKFHAEISESHLTTEANPDTSFTSFSFGDEILKYDQSRTNLDHSDSLNTSSSSTSRETTEQRQDLDNRENNCGSTSDIHTAAVSPLRHTIHKCCISNIYLYIGIVVVILSIIATWVFMELMSRKLKDDIKESLILRETVPTTWTQPKFRAFLTIYMFKFSENDDEIPSVQENGPYVYRLDIQRVNVTWHHNSSVSYKEHYQLFYDRGRSIVDEPARLDNL</sequence>
<evidence type="ECO:0000256" key="13">
    <source>
        <dbReference type="SAM" id="MobiDB-lite"/>
    </source>
</evidence>
<evidence type="ECO:0000256" key="8">
    <source>
        <dbReference type="ARBA" id="ARBA00023157"/>
    </source>
</evidence>
<comment type="similarity">
    <text evidence="3">Belongs to the CD36 family.</text>
</comment>
<proteinExistence type="inferred from homology"/>
<evidence type="ECO:0000256" key="12">
    <source>
        <dbReference type="ARBA" id="ARBA00042244"/>
    </source>
</evidence>
<dbReference type="EMBL" id="HACG01004075">
    <property type="protein sequence ID" value="CEK50940.1"/>
    <property type="molecule type" value="Transcribed_RNA"/>
</dbReference>
<keyword evidence="7 14" id="KW-0472">Membrane</keyword>
<evidence type="ECO:0000256" key="10">
    <source>
        <dbReference type="ARBA" id="ARBA00023180"/>
    </source>
</evidence>
<keyword evidence="5 14" id="KW-0812">Transmembrane</keyword>
<feature type="non-terminal residue" evidence="15">
    <location>
        <position position="1"/>
    </location>
</feature>
<name>A0A0B6Y640_9EUPU</name>
<keyword evidence="10" id="KW-0325">Glycoprotein</keyword>
<evidence type="ECO:0000313" key="15">
    <source>
        <dbReference type="EMBL" id="CEK50940.1"/>
    </source>
</evidence>
<keyword evidence="6 14" id="KW-1133">Transmembrane helix</keyword>
<evidence type="ECO:0000256" key="6">
    <source>
        <dbReference type="ARBA" id="ARBA00022989"/>
    </source>
</evidence>
<dbReference type="PANTHER" id="PTHR11923">
    <property type="entry name" value="SCAVENGER RECEPTOR CLASS B TYPE-1 SR-B1"/>
    <property type="match status" value="1"/>
</dbReference>
<evidence type="ECO:0000256" key="5">
    <source>
        <dbReference type="ARBA" id="ARBA00022692"/>
    </source>
</evidence>
<reference evidence="15" key="1">
    <citation type="submission" date="2014-12" db="EMBL/GenBank/DDBJ databases">
        <title>Insight into the proteome of Arion vulgaris.</title>
        <authorList>
            <person name="Aradska J."/>
            <person name="Bulat T."/>
            <person name="Smidak R."/>
            <person name="Sarate P."/>
            <person name="Gangsoo J."/>
            <person name="Sialana F."/>
            <person name="Bilban M."/>
            <person name="Lubec G."/>
        </authorList>
    </citation>
    <scope>NUCLEOTIDE SEQUENCE</scope>
    <source>
        <tissue evidence="15">Skin</tissue>
    </source>
</reference>
<feature type="compositionally biased region" description="Basic and acidic residues" evidence="13">
    <location>
        <begin position="78"/>
        <end position="90"/>
    </location>
</feature>
<evidence type="ECO:0000256" key="9">
    <source>
        <dbReference type="ARBA" id="ARBA00023170"/>
    </source>
</evidence>
<evidence type="ECO:0000256" key="7">
    <source>
        <dbReference type="ARBA" id="ARBA00023136"/>
    </source>
</evidence>
<evidence type="ECO:0000256" key="1">
    <source>
        <dbReference type="ARBA" id="ARBA00004189"/>
    </source>
</evidence>
<dbReference type="InterPro" id="IPR002159">
    <property type="entry name" value="CD36_fam"/>
</dbReference>
<feature type="region of interest" description="Disordered" evidence="13">
    <location>
        <begin position="63"/>
        <end position="95"/>
    </location>
</feature>
<organism evidence="15">
    <name type="scientific">Arion vulgaris</name>
    <dbReference type="NCBI Taxonomy" id="1028688"/>
    <lineage>
        <taxon>Eukaryota</taxon>
        <taxon>Metazoa</taxon>
        <taxon>Spiralia</taxon>
        <taxon>Lophotrochozoa</taxon>
        <taxon>Mollusca</taxon>
        <taxon>Gastropoda</taxon>
        <taxon>Heterobranchia</taxon>
        <taxon>Euthyneura</taxon>
        <taxon>Panpulmonata</taxon>
        <taxon>Eupulmonata</taxon>
        <taxon>Stylommatophora</taxon>
        <taxon>Helicina</taxon>
        <taxon>Arionoidea</taxon>
        <taxon>Arionidae</taxon>
        <taxon>Arion</taxon>
    </lineage>
</organism>
<evidence type="ECO:0000256" key="2">
    <source>
        <dbReference type="ARBA" id="ARBA00004651"/>
    </source>
</evidence>
<evidence type="ECO:0000256" key="11">
    <source>
        <dbReference type="ARBA" id="ARBA00040821"/>
    </source>
</evidence>
<feature type="non-terminal residue" evidence="15">
    <location>
        <position position="241"/>
    </location>
</feature>
<evidence type="ECO:0000256" key="14">
    <source>
        <dbReference type="SAM" id="Phobius"/>
    </source>
</evidence>
<gene>
    <name evidence="15" type="primary">ORF12050</name>
</gene>